<dbReference type="EMBL" id="JAHUTI010028270">
    <property type="protein sequence ID" value="MED6240906.1"/>
    <property type="molecule type" value="Genomic_DNA"/>
</dbReference>
<dbReference type="Proteomes" id="UP001345963">
    <property type="component" value="Unassembled WGS sequence"/>
</dbReference>
<reference evidence="2 3" key="1">
    <citation type="submission" date="2021-07" db="EMBL/GenBank/DDBJ databases">
        <authorList>
            <person name="Palmer J.M."/>
        </authorList>
    </citation>
    <scope>NUCLEOTIDE SEQUENCE [LARGE SCALE GENOMIC DNA]</scope>
    <source>
        <strain evidence="2 3">AT_MEX2019</strain>
        <tissue evidence="2">Muscle</tissue>
    </source>
</reference>
<gene>
    <name evidence="2" type="ORF">ATANTOWER_031135</name>
</gene>
<feature type="region of interest" description="Disordered" evidence="1">
    <location>
        <begin position="1"/>
        <end position="20"/>
    </location>
</feature>
<sequence length="121" mass="13706">MEEACIEKNSETSDRQQGAVARTRCHYTPALTNQLLSGQTQQQCEVLRLSALNTIQPDLLCQKRQKTWTRKLPEKGTAHGIATNIRRPQSSRLQVLNPESYAACLLPSPPNFQSAYFQKNY</sequence>
<evidence type="ECO:0000313" key="3">
    <source>
        <dbReference type="Proteomes" id="UP001345963"/>
    </source>
</evidence>
<feature type="compositionally biased region" description="Basic and acidic residues" evidence="1">
    <location>
        <begin position="1"/>
        <end position="14"/>
    </location>
</feature>
<organism evidence="2 3">
    <name type="scientific">Ataeniobius toweri</name>
    <dbReference type="NCBI Taxonomy" id="208326"/>
    <lineage>
        <taxon>Eukaryota</taxon>
        <taxon>Metazoa</taxon>
        <taxon>Chordata</taxon>
        <taxon>Craniata</taxon>
        <taxon>Vertebrata</taxon>
        <taxon>Euteleostomi</taxon>
        <taxon>Actinopterygii</taxon>
        <taxon>Neopterygii</taxon>
        <taxon>Teleostei</taxon>
        <taxon>Neoteleostei</taxon>
        <taxon>Acanthomorphata</taxon>
        <taxon>Ovalentaria</taxon>
        <taxon>Atherinomorphae</taxon>
        <taxon>Cyprinodontiformes</taxon>
        <taxon>Goodeidae</taxon>
        <taxon>Ataeniobius</taxon>
    </lineage>
</organism>
<proteinExistence type="predicted"/>
<keyword evidence="3" id="KW-1185">Reference proteome</keyword>
<evidence type="ECO:0000313" key="2">
    <source>
        <dbReference type="EMBL" id="MED6240906.1"/>
    </source>
</evidence>
<accession>A0ABU7ARN6</accession>
<evidence type="ECO:0000256" key="1">
    <source>
        <dbReference type="SAM" id="MobiDB-lite"/>
    </source>
</evidence>
<protein>
    <submittedName>
        <fullName evidence="2">Uncharacterized protein</fullName>
    </submittedName>
</protein>
<name>A0ABU7ARN6_9TELE</name>
<comment type="caution">
    <text evidence="2">The sequence shown here is derived from an EMBL/GenBank/DDBJ whole genome shotgun (WGS) entry which is preliminary data.</text>
</comment>